<dbReference type="AlphaFoldDB" id="A0A1B6W052"/>
<gene>
    <name evidence="1" type="ORF">A7Q00_03760</name>
</gene>
<keyword evidence="2" id="KW-1185">Reference proteome</keyword>
<comment type="caution">
    <text evidence="1">The sequence shown here is derived from an EMBL/GenBank/DDBJ whole genome shotgun (WGS) entry which is preliminary data.</text>
</comment>
<dbReference type="RefSeq" id="WP_064089296.1">
    <property type="nucleotide sequence ID" value="NZ_LXSQ01000009.1"/>
</dbReference>
<accession>A0A1B6W052</accession>
<protein>
    <submittedName>
        <fullName evidence="1">Uncharacterized protein</fullName>
    </submittedName>
</protein>
<sequence>MKYEIRDFGSNNRFAMLPISINRPAVLSGSEKQVAWANDILDSVTAFWLDADNLYGLKLPQGVDTTDPRMESALDGWTAKIQNQFDAFFAHTDAKHYIDRLKGFNGNWHKEALQNIIIA</sequence>
<evidence type="ECO:0000313" key="2">
    <source>
        <dbReference type="Proteomes" id="UP000077726"/>
    </source>
</evidence>
<dbReference type="EMBL" id="LXSQ01000009">
    <property type="protein sequence ID" value="OAM43913.1"/>
    <property type="molecule type" value="Genomic_DNA"/>
</dbReference>
<organism evidence="1 2">
    <name type="scientific">Eikenella halliae</name>
    <dbReference type="NCBI Taxonomy" id="1795832"/>
    <lineage>
        <taxon>Bacteria</taxon>
        <taxon>Pseudomonadati</taxon>
        <taxon>Pseudomonadota</taxon>
        <taxon>Betaproteobacteria</taxon>
        <taxon>Neisseriales</taxon>
        <taxon>Neisseriaceae</taxon>
        <taxon>Eikenella</taxon>
    </lineage>
</organism>
<name>A0A1B6W052_9NEIS</name>
<reference evidence="2" key="1">
    <citation type="submission" date="2016-05" db="EMBL/GenBank/DDBJ databases">
        <title>Draft genome of Corynebacterium afermentans subsp. afermentans LCDC 88199T.</title>
        <authorList>
            <person name="Bernier A.-M."/>
            <person name="Bernard K."/>
        </authorList>
    </citation>
    <scope>NUCLEOTIDE SEQUENCE [LARGE SCALE GENOMIC DNA]</scope>
    <source>
        <strain evidence="2">NML130454</strain>
    </source>
</reference>
<evidence type="ECO:0000313" key="1">
    <source>
        <dbReference type="EMBL" id="OAM43913.1"/>
    </source>
</evidence>
<dbReference type="Proteomes" id="UP000077726">
    <property type="component" value="Unassembled WGS sequence"/>
</dbReference>
<dbReference type="OrthoDB" id="8450811at2"/>
<dbReference type="STRING" id="1795832.A7Q00_03760"/>
<proteinExistence type="predicted"/>